<dbReference type="PANTHER" id="PTHR43179:SF12">
    <property type="entry name" value="GALACTOFURANOSYLTRANSFERASE GLFT2"/>
    <property type="match status" value="1"/>
</dbReference>
<evidence type="ECO:0000256" key="3">
    <source>
        <dbReference type="ARBA" id="ARBA00022676"/>
    </source>
</evidence>
<dbReference type="PANTHER" id="PTHR43179">
    <property type="entry name" value="RHAMNOSYLTRANSFERASE WBBL"/>
    <property type="match status" value="1"/>
</dbReference>
<evidence type="ECO:0000256" key="5">
    <source>
        <dbReference type="SAM" id="Phobius"/>
    </source>
</evidence>
<comment type="caution">
    <text evidence="7">The sequence shown here is derived from an EMBL/GenBank/DDBJ whole genome shotgun (WGS) entry which is preliminary data.</text>
</comment>
<evidence type="ECO:0000256" key="4">
    <source>
        <dbReference type="ARBA" id="ARBA00022679"/>
    </source>
</evidence>
<proteinExistence type="inferred from homology"/>
<dbReference type="Pfam" id="PF00535">
    <property type="entry name" value="Glycos_transf_2"/>
    <property type="match status" value="1"/>
</dbReference>
<dbReference type="EMBL" id="JACJTM010000035">
    <property type="protein sequence ID" value="MBD2686548.1"/>
    <property type="molecule type" value="Genomic_DNA"/>
</dbReference>
<dbReference type="RefSeq" id="WP_168642805.1">
    <property type="nucleotide sequence ID" value="NZ_JACJTM010000035.1"/>
</dbReference>
<evidence type="ECO:0000259" key="6">
    <source>
        <dbReference type="Pfam" id="PF00535"/>
    </source>
</evidence>
<gene>
    <name evidence="7" type="ORF">H6G43_15295</name>
</gene>
<accession>A0ABR8IT77</accession>
<dbReference type="Gene3D" id="3.90.550.10">
    <property type="entry name" value="Spore Coat Polysaccharide Biosynthesis Protein SpsA, Chain A"/>
    <property type="match status" value="1"/>
</dbReference>
<dbReference type="InterPro" id="IPR029044">
    <property type="entry name" value="Nucleotide-diphossugar_trans"/>
</dbReference>
<keyword evidence="5" id="KW-0812">Transmembrane</keyword>
<evidence type="ECO:0000313" key="7">
    <source>
        <dbReference type="EMBL" id="MBD2686548.1"/>
    </source>
</evidence>
<evidence type="ECO:0000313" key="8">
    <source>
        <dbReference type="Proteomes" id="UP000660270"/>
    </source>
</evidence>
<feature type="transmembrane region" description="Helical" evidence="5">
    <location>
        <begin position="287"/>
        <end position="305"/>
    </location>
</feature>
<protein>
    <submittedName>
        <fullName evidence="7">Glycosyltransferase family 2 protein</fullName>
    </submittedName>
</protein>
<reference evidence="7 8" key="1">
    <citation type="journal article" date="2020" name="ISME J.">
        <title>Comparative genomics reveals insights into cyanobacterial evolution and habitat adaptation.</title>
        <authorList>
            <person name="Chen M.Y."/>
            <person name="Teng W.K."/>
            <person name="Zhao L."/>
            <person name="Hu C.X."/>
            <person name="Zhou Y.K."/>
            <person name="Han B.P."/>
            <person name="Song L.R."/>
            <person name="Shu W.S."/>
        </authorList>
    </citation>
    <scope>NUCLEOTIDE SEQUENCE [LARGE SCALE GENOMIC DNA]</scope>
    <source>
        <strain evidence="7 8">FACHB-1249</strain>
    </source>
</reference>
<evidence type="ECO:0000256" key="2">
    <source>
        <dbReference type="ARBA" id="ARBA00006739"/>
    </source>
</evidence>
<keyword evidence="4" id="KW-0808">Transferase</keyword>
<evidence type="ECO:0000256" key="1">
    <source>
        <dbReference type="ARBA" id="ARBA00004776"/>
    </source>
</evidence>
<keyword evidence="8" id="KW-1185">Reference proteome</keyword>
<dbReference type="SUPFAM" id="SSF53448">
    <property type="entry name" value="Nucleotide-diphospho-sugar transferases"/>
    <property type="match status" value="1"/>
</dbReference>
<keyword evidence="3" id="KW-0328">Glycosyltransferase</keyword>
<dbReference type="Proteomes" id="UP000660270">
    <property type="component" value="Unassembled WGS sequence"/>
</dbReference>
<feature type="domain" description="Glycosyltransferase 2-like" evidence="6">
    <location>
        <begin position="9"/>
        <end position="60"/>
    </location>
</feature>
<dbReference type="GeneID" id="78219442"/>
<dbReference type="CDD" id="cd04186">
    <property type="entry name" value="GT_2_like_c"/>
    <property type="match status" value="1"/>
</dbReference>
<name>A0ABR8IT77_APHFL</name>
<keyword evidence="5" id="KW-0472">Membrane</keyword>
<keyword evidence="5" id="KW-1133">Transmembrane helix</keyword>
<comment type="pathway">
    <text evidence="1">Cell wall biogenesis; cell wall polysaccharide biosynthesis.</text>
</comment>
<comment type="similarity">
    <text evidence="2">Belongs to the glycosyltransferase 2 family.</text>
</comment>
<dbReference type="InterPro" id="IPR001173">
    <property type="entry name" value="Glyco_trans_2-like"/>
</dbReference>
<organism evidence="7 8">
    <name type="scientific">Aphanizomenon flos-aquae FACHB-1249</name>
    <dbReference type="NCBI Taxonomy" id="2692889"/>
    <lineage>
        <taxon>Bacteria</taxon>
        <taxon>Bacillati</taxon>
        <taxon>Cyanobacteriota</taxon>
        <taxon>Cyanophyceae</taxon>
        <taxon>Nostocales</taxon>
        <taxon>Aphanizomenonaceae</taxon>
        <taxon>Aphanizomenon</taxon>
    </lineage>
</organism>
<sequence>MINTNKVYIILVNWNGWADTIECLESVFRNNYPNYCVIVCDNNSSNGSLDYIKAWAEGKIDIFLPKSHTFHSLSFPPISKPVSYVQYDLVQAEAGGNKEDADANLILIQTGANLGFGGGNNVGLRYALLQNDCEYVWLLNNDTVIDNAAIKKMVEASNDCLSMTGSILKFYSQPEKVQAYGGGYFSSFTSRVVSETKIFPKKLDFINGASLMMSREVIQKIGLFDSNIFMYFEENEYCIRAQKQGIQMKCADTVVYHKIGASSNDSRVYTSWLNIYKNKIFVMKKHFGYDFWLLFFIISLFFNLINPKISQPKKLAVIEIIFKLPKLLTVFSD</sequence>